<dbReference type="InterPro" id="IPR000835">
    <property type="entry name" value="HTH_MarR-typ"/>
</dbReference>
<dbReference type="SMART" id="SM00347">
    <property type="entry name" value="HTH_MARR"/>
    <property type="match status" value="1"/>
</dbReference>
<dbReference type="Pfam" id="PF12802">
    <property type="entry name" value="MarR_2"/>
    <property type="match status" value="1"/>
</dbReference>
<dbReference type="HOGENOM" id="CLU_083287_35_3_6"/>
<sequence>MLKTQCLCTQLRRAARGVTRVYDDALQGIGLTVAQFSLLRHLARLDEPSISALADAMGLDRSTLGRNLKPLQAEGLVQLQGDAGDQRNRLVLLTEAGRERLEQGAAPWEAAQQRMHEQLGEANRAQLMALLGELESLG</sequence>
<dbReference type="RefSeq" id="WP_043253838.1">
    <property type="nucleotide sequence ID" value="NZ_HG322950.1"/>
</dbReference>
<protein>
    <recommendedName>
        <fullName evidence="1">HTH marR-type domain-containing protein</fullName>
    </recommendedName>
</protein>
<dbReference type="OrthoDB" id="120080at2"/>
<dbReference type="InterPro" id="IPR036390">
    <property type="entry name" value="WH_DNA-bd_sf"/>
</dbReference>
<dbReference type="PATRIC" id="fig|1301098.3.peg.4069"/>
<keyword evidence="3" id="KW-1185">Reference proteome</keyword>
<dbReference type="Gene3D" id="1.10.10.10">
    <property type="entry name" value="Winged helix-like DNA-binding domain superfamily/Winged helix DNA-binding domain"/>
    <property type="match status" value="1"/>
</dbReference>
<name>A0A024HK30_PSEKB</name>
<dbReference type="GO" id="GO:0003700">
    <property type="term" value="F:DNA-binding transcription factor activity"/>
    <property type="evidence" value="ECO:0007669"/>
    <property type="project" value="InterPro"/>
</dbReference>
<organism evidence="2 3">
    <name type="scientific">Pseudomonas knackmussii (strain DSM 6978 / CCUG 54928 / LMG 23759 / B13)</name>
    <dbReference type="NCBI Taxonomy" id="1301098"/>
    <lineage>
        <taxon>Bacteria</taxon>
        <taxon>Pseudomonadati</taxon>
        <taxon>Pseudomonadota</taxon>
        <taxon>Gammaproteobacteria</taxon>
        <taxon>Pseudomonadales</taxon>
        <taxon>Pseudomonadaceae</taxon>
        <taxon>Pseudomonas</taxon>
    </lineage>
</organism>
<evidence type="ECO:0000313" key="2">
    <source>
        <dbReference type="EMBL" id="CDF85390.1"/>
    </source>
</evidence>
<evidence type="ECO:0000259" key="1">
    <source>
        <dbReference type="PROSITE" id="PS50995"/>
    </source>
</evidence>
<proteinExistence type="predicted"/>
<feature type="domain" description="HTH marR-type" evidence="1">
    <location>
        <begin position="4"/>
        <end position="136"/>
    </location>
</feature>
<reference evidence="2 3" key="1">
    <citation type="submission" date="2013-03" db="EMBL/GenBank/DDBJ databases">
        <authorList>
            <person name="Linke B."/>
        </authorList>
    </citation>
    <scope>NUCLEOTIDE SEQUENCE [LARGE SCALE GENOMIC DNA]</scope>
    <source>
        <strain evidence="2 3">B13</strain>
    </source>
</reference>
<evidence type="ECO:0000313" key="3">
    <source>
        <dbReference type="Proteomes" id="UP000025241"/>
    </source>
</evidence>
<dbReference type="EMBL" id="HG322950">
    <property type="protein sequence ID" value="CDF85390.1"/>
    <property type="molecule type" value="Genomic_DNA"/>
</dbReference>
<dbReference type="eggNOG" id="COG1846">
    <property type="taxonomic scope" value="Bacteria"/>
</dbReference>
<dbReference type="InterPro" id="IPR039422">
    <property type="entry name" value="MarR/SlyA-like"/>
</dbReference>
<reference evidence="2 3" key="2">
    <citation type="submission" date="2014-05" db="EMBL/GenBank/DDBJ databases">
        <title>Genome sequence of the 3-chlorobenzoate degrading bacterium Pseudomonas knackmussii B13 shows multiple evidence for horizontal gene transfer.</title>
        <authorList>
            <person name="Miyazaki R."/>
            <person name="Bertelli C."/>
            <person name="Falquet L."/>
            <person name="Robinson-Rechavi M."/>
            <person name="Gharib W."/>
            <person name="Roy S."/>
            <person name="Van der Meer J.R."/>
        </authorList>
    </citation>
    <scope>NUCLEOTIDE SEQUENCE [LARGE SCALE GENOMIC DNA]</scope>
    <source>
        <strain evidence="2 3">B13</strain>
    </source>
</reference>
<dbReference type="Proteomes" id="UP000025241">
    <property type="component" value="Chromosome I"/>
</dbReference>
<dbReference type="PANTHER" id="PTHR33164">
    <property type="entry name" value="TRANSCRIPTIONAL REGULATOR, MARR FAMILY"/>
    <property type="match status" value="1"/>
</dbReference>
<accession>A0A024HK30</accession>
<dbReference type="KEGG" id="pkc:PKB_4061"/>
<dbReference type="PANTHER" id="PTHR33164:SF105">
    <property type="entry name" value="TRANSCRIPTIONAL REPRESSOR PROTEIN-RELATED"/>
    <property type="match status" value="1"/>
</dbReference>
<dbReference type="GO" id="GO:0006950">
    <property type="term" value="P:response to stress"/>
    <property type="evidence" value="ECO:0007669"/>
    <property type="project" value="TreeGrafter"/>
</dbReference>
<dbReference type="AlphaFoldDB" id="A0A024HK30"/>
<gene>
    <name evidence="2" type="ORF">PKB_4061</name>
</gene>
<dbReference type="STRING" id="1301098.PKB_4061"/>
<dbReference type="SUPFAM" id="SSF46785">
    <property type="entry name" value="Winged helix' DNA-binding domain"/>
    <property type="match status" value="1"/>
</dbReference>
<dbReference type="PROSITE" id="PS50995">
    <property type="entry name" value="HTH_MARR_2"/>
    <property type="match status" value="1"/>
</dbReference>
<dbReference type="InterPro" id="IPR036388">
    <property type="entry name" value="WH-like_DNA-bd_sf"/>
</dbReference>